<organism evidence="1">
    <name type="scientific">marine metagenome</name>
    <dbReference type="NCBI Taxonomy" id="408172"/>
    <lineage>
        <taxon>unclassified sequences</taxon>
        <taxon>metagenomes</taxon>
        <taxon>ecological metagenomes</taxon>
    </lineage>
</organism>
<gene>
    <name evidence="1" type="ORF">METZ01_LOCUS426291</name>
</gene>
<sequence>MSQRCPRCKRRLPRRKCPALGYQICAVCCGTKRLVEINCPSDCGYLASSKAHPPAVVQRQQERDIIFA</sequence>
<reference evidence="1" key="1">
    <citation type="submission" date="2018-05" db="EMBL/GenBank/DDBJ databases">
        <authorList>
            <person name="Lanie J.A."/>
            <person name="Ng W.-L."/>
            <person name="Kazmierczak K.M."/>
            <person name="Andrzejewski T.M."/>
            <person name="Davidsen T.M."/>
            <person name="Wayne K.J."/>
            <person name="Tettelin H."/>
            <person name="Glass J.I."/>
            <person name="Rusch D."/>
            <person name="Podicherti R."/>
            <person name="Tsui H.-C.T."/>
            <person name="Winkler M.E."/>
        </authorList>
    </citation>
    <scope>NUCLEOTIDE SEQUENCE</scope>
</reference>
<proteinExistence type="predicted"/>
<feature type="non-terminal residue" evidence="1">
    <location>
        <position position="68"/>
    </location>
</feature>
<evidence type="ECO:0000313" key="1">
    <source>
        <dbReference type="EMBL" id="SVD73437.1"/>
    </source>
</evidence>
<dbReference type="EMBL" id="UINC01169743">
    <property type="protein sequence ID" value="SVD73437.1"/>
    <property type="molecule type" value="Genomic_DNA"/>
</dbReference>
<name>A0A382XQM4_9ZZZZ</name>
<dbReference type="AlphaFoldDB" id="A0A382XQM4"/>
<protein>
    <submittedName>
        <fullName evidence="1">Uncharacterized protein</fullName>
    </submittedName>
</protein>
<accession>A0A382XQM4</accession>